<protein>
    <submittedName>
        <fullName evidence="1">Uncharacterized protein</fullName>
    </submittedName>
</protein>
<name>A0A409XWM5_PSICY</name>
<comment type="caution">
    <text evidence="1">The sequence shown here is derived from an EMBL/GenBank/DDBJ whole genome shotgun (WGS) entry which is preliminary data.</text>
</comment>
<keyword evidence="2" id="KW-1185">Reference proteome</keyword>
<sequence>MFVTDIMLMFNTVPLKVAFVVWGLHSEPPICTLSPWLALLWLAQGFVPLVTARICKTRVHEGLLYAREKQEGDRDEPRTTSIL</sequence>
<evidence type="ECO:0000313" key="2">
    <source>
        <dbReference type="Proteomes" id="UP000283269"/>
    </source>
</evidence>
<reference evidence="1 2" key="1">
    <citation type="journal article" date="2018" name="Evol. Lett.">
        <title>Horizontal gene cluster transfer increased hallucinogenic mushroom diversity.</title>
        <authorList>
            <person name="Reynolds H.T."/>
            <person name="Vijayakumar V."/>
            <person name="Gluck-Thaler E."/>
            <person name="Korotkin H.B."/>
            <person name="Matheny P.B."/>
            <person name="Slot J.C."/>
        </authorList>
    </citation>
    <scope>NUCLEOTIDE SEQUENCE [LARGE SCALE GENOMIC DNA]</scope>
    <source>
        <strain evidence="1 2">2631</strain>
    </source>
</reference>
<dbReference type="EMBL" id="NHYD01000081">
    <property type="protein sequence ID" value="PPQ95146.1"/>
    <property type="molecule type" value="Genomic_DNA"/>
</dbReference>
<organism evidence="1 2">
    <name type="scientific">Psilocybe cyanescens</name>
    <dbReference type="NCBI Taxonomy" id="93625"/>
    <lineage>
        <taxon>Eukaryota</taxon>
        <taxon>Fungi</taxon>
        <taxon>Dikarya</taxon>
        <taxon>Basidiomycota</taxon>
        <taxon>Agaricomycotina</taxon>
        <taxon>Agaricomycetes</taxon>
        <taxon>Agaricomycetidae</taxon>
        <taxon>Agaricales</taxon>
        <taxon>Agaricineae</taxon>
        <taxon>Strophariaceae</taxon>
        <taxon>Psilocybe</taxon>
    </lineage>
</organism>
<dbReference type="InParanoid" id="A0A409XWM5"/>
<dbReference type="AlphaFoldDB" id="A0A409XWM5"/>
<accession>A0A409XWM5</accession>
<dbReference type="Proteomes" id="UP000283269">
    <property type="component" value="Unassembled WGS sequence"/>
</dbReference>
<gene>
    <name evidence="1" type="ORF">CVT25_010784</name>
</gene>
<proteinExistence type="predicted"/>
<evidence type="ECO:0000313" key="1">
    <source>
        <dbReference type="EMBL" id="PPQ95146.1"/>
    </source>
</evidence>